<dbReference type="STRING" id="13333.W1NEL9"/>
<feature type="domain" description="PTC1-like winged helix-turn-helix" evidence="2">
    <location>
        <begin position="4"/>
        <end position="43"/>
    </location>
</feature>
<dbReference type="AlphaFoldDB" id="W1NEL9"/>
<dbReference type="Pfam" id="PF25874">
    <property type="entry name" value="WHD_plant_repro"/>
    <property type="match status" value="1"/>
</dbReference>
<dbReference type="HOGENOM" id="CLU_1176827_0_0_1"/>
<evidence type="ECO:0000259" key="1">
    <source>
        <dbReference type="Pfam" id="PF25565"/>
    </source>
</evidence>
<dbReference type="Gramene" id="ERM93819">
    <property type="protein sequence ID" value="ERM93819"/>
    <property type="gene ID" value="AMTR_s00138p00035380"/>
</dbReference>
<dbReference type="PANTHER" id="PTHR46201:SF9">
    <property type="entry name" value="PHD FINGER PROTEIN MALE MEIOCYTE DEATH 1"/>
    <property type="match status" value="1"/>
</dbReference>
<proteinExistence type="predicted"/>
<dbReference type="InterPro" id="IPR059080">
    <property type="entry name" value="WHD_PTC1"/>
</dbReference>
<evidence type="ECO:0000313" key="4">
    <source>
        <dbReference type="Proteomes" id="UP000017836"/>
    </source>
</evidence>
<dbReference type="EMBL" id="KI397561">
    <property type="protein sequence ID" value="ERM93819.1"/>
    <property type="molecule type" value="Genomic_DNA"/>
</dbReference>
<organism evidence="3 4">
    <name type="scientific">Amborella trichopoda</name>
    <dbReference type="NCBI Taxonomy" id="13333"/>
    <lineage>
        <taxon>Eukaryota</taxon>
        <taxon>Viridiplantae</taxon>
        <taxon>Streptophyta</taxon>
        <taxon>Embryophyta</taxon>
        <taxon>Tracheophyta</taxon>
        <taxon>Spermatophyta</taxon>
        <taxon>Magnoliopsida</taxon>
        <taxon>Amborellales</taxon>
        <taxon>Amborellaceae</taxon>
        <taxon>Amborella</taxon>
    </lineage>
</organism>
<evidence type="ECO:0000259" key="2">
    <source>
        <dbReference type="Pfam" id="PF25874"/>
    </source>
</evidence>
<feature type="domain" description="PHD finger protein MALE STERILITY 1-like ubiquitin-like" evidence="1">
    <location>
        <begin position="123"/>
        <end position="216"/>
    </location>
</feature>
<dbReference type="InterPro" id="IPR057765">
    <property type="entry name" value="MS1-like_ubiquitin"/>
</dbReference>
<keyword evidence="4" id="KW-1185">Reference proteome</keyword>
<dbReference type="eggNOG" id="KOG1844">
    <property type="taxonomic scope" value="Eukaryota"/>
</dbReference>
<name>W1NEL9_AMBTC</name>
<evidence type="ECO:0000313" key="3">
    <source>
        <dbReference type="EMBL" id="ERM93819.1"/>
    </source>
</evidence>
<protein>
    <submittedName>
        <fullName evidence="3">Uncharacterized protein</fullName>
    </submittedName>
</protein>
<sequence length="236" mass="26352">MLLVGASGLLDFVLKSLNNCAVGPHLIPLTVNPKTKVLEYSLSTTELDYWDGEEATETRKYESQDHPQNQIQVGRRSEIERDLEYVYRTVLEGGLGGKVVEAATRVVLDMKHFAKEWPIRDADEQLRFMVSAVAAEDEAGMFSRATPPPELVVVPLHATVGDLRAEAEHAFRDTYCIMEGFAAEDLIWPHGQEISESELLYGVAESGMGVWVRGRGAERGAARLRYEGGAEEWRWS</sequence>
<gene>
    <name evidence="3" type="ORF">AMTR_s00138p00035380</name>
</gene>
<dbReference type="PANTHER" id="PTHR46201">
    <property type="entry name" value="PHD FINGER PROTEIN MALE MEIOCYTE DEATH 1-RELATED"/>
    <property type="match status" value="1"/>
</dbReference>
<dbReference type="Pfam" id="PF25565">
    <property type="entry name" value="Ubiquitin_At1g33420"/>
    <property type="match status" value="1"/>
</dbReference>
<accession>W1NEL9</accession>
<reference evidence="4" key="1">
    <citation type="journal article" date="2013" name="Science">
        <title>The Amborella genome and the evolution of flowering plants.</title>
        <authorList>
            <consortium name="Amborella Genome Project"/>
        </authorList>
    </citation>
    <scope>NUCLEOTIDE SEQUENCE [LARGE SCALE GENOMIC DNA]</scope>
</reference>
<dbReference type="Proteomes" id="UP000017836">
    <property type="component" value="Unassembled WGS sequence"/>
</dbReference>